<name>A0A7K0BQM6_9ACTN</name>
<organism evidence="1 2">
    <name type="scientific">Actinomadura macrotermitis</name>
    <dbReference type="NCBI Taxonomy" id="2585200"/>
    <lineage>
        <taxon>Bacteria</taxon>
        <taxon>Bacillati</taxon>
        <taxon>Actinomycetota</taxon>
        <taxon>Actinomycetes</taxon>
        <taxon>Streptosporangiales</taxon>
        <taxon>Thermomonosporaceae</taxon>
        <taxon>Actinomadura</taxon>
    </lineage>
</organism>
<sequence>MTSIIRRAYGAEPWGRTVNGMTGLGRRGVLALGAVLVLAACTSTEKSTEKPEAVKLRTDLAPLKGWFGGLGPMTGAHWLPKRLGADRPKSRVTIPGPTDFHMVGTVRLKAGTVAAITAAPRWHFRPEAPAEPTPELAAFMPGNAKWVRSRDFDDHLAAGSYQGAFHLDPRTDTVYFDIPEPLATTEP</sequence>
<protein>
    <submittedName>
        <fullName evidence="1">Uncharacterized protein</fullName>
    </submittedName>
</protein>
<dbReference type="Proteomes" id="UP000487268">
    <property type="component" value="Unassembled WGS sequence"/>
</dbReference>
<dbReference type="AlphaFoldDB" id="A0A7K0BQM6"/>
<comment type="caution">
    <text evidence="1">The sequence shown here is derived from an EMBL/GenBank/DDBJ whole genome shotgun (WGS) entry which is preliminary data.</text>
</comment>
<keyword evidence="2" id="KW-1185">Reference proteome</keyword>
<accession>A0A7K0BQM6</accession>
<dbReference type="EMBL" id="WEGH01000001">
    <property type="protein sequence ID" value="MQY03451.1"/>
    <property type="molecule type" value="Genomic_DNA"/>
</dbReference>
<proteinExistence type="predicted"/>
<reference evidence="1 2" key="1">
    <citation type="submission" date="2019-10" db="EMBL/GenBank/DDBJ databases">
        <title>Actinomadura rubteroloni sp. nov. and Actinomadura macrotermitis sp. nov., isolated from the gut of fungus growing-termite Macrotermes natalensis.</title>
        <authorList>
            <person name="Benndorf R."/>
            <person name="Martin K."/>
            <person name="Kuefner M."/>
            <person name="De Beer W."/>
            <person name="Kaster A.-K."/>
            <person name="Vollmers J."/>
            <person name="Poulsen M."/>
            <person name="Beemelmanns C."/>
        </authorList>
    </citation>
    <scope>NUCLEOTIDE SEQUENCE [LARGE SCALE GENOMIC DNA]</scope>
    <source>
        <strain evidence="1 2">RB68</strain>
    </source>
</reference>
<evidence type="ECO:0000313" key="2">
    <source>
        <dbReference type="Proteomes" id="UP000487268"/>
    </source>
</evidence>
<gene>
    <name evidence="1" type="ORF">ACRB68_14930</name>
</gene>
<evidence type="ECO:0000313" key="1">
    <source>
        <dbReference type="EMBL" id="MQY03451.1"/>
    </source>
</evidence>